<dbReference type="EMBL" id="KF900584">
    <property type="protein sequence ID" value="AIF00193.1"/>
    <property type="molecule type" value="Genomic_DNA"/>
</dbReference>
<evidence type="ECO:0000256" key="1">
    <source>
        <dbReference type="SAM" id="Phobius"/>
    </source>
</evidence>
<keyword evidence="1" id="KW-0812">Transmembrane</keyword>
<keyword evidence="1" id="KW-1133">Transmembrane helix</keyword>
<evidence type="ECO:0008006" key="3">
    <source>
        <dbReference type="Google" id="ProtNLM"/>
    </source>
</evidence>
<reference evidence="2" key="1">
    <citation type="journal article" date="2014" name="Genome Biol. Evol.">
        <title>Pangenome evidence for extensive interdomain horizontal transfer affecting lineage core and shell genes in uncultured planktonic thaumarchaeota and euryarchaeota.</title>
        <authorList>
            <person name="Deschamps P."/>
            <person name="Zivanovic Y."/>
            <person name="Moreira D."/>
            <person name="Rodriguez-Valera F."/>
            <person name="Lopez-Garcia P."/>
        </authorList>
    </citation>
    <scope>NUCLEOTIDE SEQUENCE</scope>
</reference>
<proteinExistence type="predicted"/>
<name>A0A075GET7_9EURY</name>
<sequence>MQGARESTQDSTAPAVSMDPLRTTVLLLHPIAALALIWMFVRQRRWREQNKTLRGEDRQQVLAEHEATGEWMVRATAGIIGLAFAAQIARAGIDGVELTEYIIPDHFHGWVGFLGLFLMLILRKHGRATRSLKESGESFARSKQMHGKISDVMLLLVIIHAFLGFLYLLKIL</sequence>
<protein>
    <recommendedName>
        <fullName evidence="3">Cytochrome b561 domain-containing protein</fullName>
    </recommendedName>
</protein>
<feature type="transmembrane region" description="Helical" evidence="1">
    <location>
        <begin position="20"/>
        <end position="41"/>
    </location>
</feature>
<evidence type="ECO:0000313" key="2">
    <source>
        <dbReference type="EMBL" id="AIF00193.1"/>
    </source>
</evidence>
<organism evidence="2">
    <name type="scientific">uncultured marine group II/III euryarchaeote KM3_12_E09</name>
    <dbReference type="NCBI Taxonomy" id="1457860"/>
    <lineage>
        <taxon>Archaea</taxon>
        <taxon>Methanobacteriati</taxon>
        <taxon>Methanobacteriota</taxon>
        <taxon>environmental samples</taxon>
    </lineage>
</organism>
<feature type="transmembrane region" description="Helical" evidence="1">
    <location>
        <begin position="71"/>
        <end position="89"/>
    </location>
</feature>
<keyword evidence="1" id="KW-0472">Membrane</keyword>
<feature type="transmembrane region" description="Helical" evidence="1">
    <location>
        <begin position="101"/>
        <end position="122"/>
    </location>
</feature>
<accession>A0A075GET7</accession>
<feature type="transmembrane region" description="Helical" evidence="1">
    <location>
        <begin position="152"/>
        <end position="169"/>
    </location>
</feature>
<dbReference type="AlphaFoldDB" id="A0A075GET7"/>